<dbReference type="STRING" id="870242.cpu_24980"/>
<feature type="transmembrane region" description="Helical" evidence="1">
    <location>
        <begin position="6"/>
        <end position="25"/>
    </location>
</feature>
<dbReference type="GO" id="GO:0005886">
    <property type="term" value="C:plasma membrane"/>
    <property type="evidence" value="ECO:0007669"/>
    <property type="project" value="InterPro"/>
</dbReference>
<evidence type="ECO:0000313" key="3">
    <source>
        <dbReference type="Proteomes" id="UP000187485"/>
    </source>
</evidence>
<name>A0A1L8CYI2_9THEO</name>
<dbReference type="GO" id="GO:0015234">
    <property type="term" value="F:thiamine transmembrane transporter activity"/>
    <property type="evidence" value="ECO:0007669"/>
    <property type="project" value="InterPro"/>
</dbReference>
<feature type="transmembrane region" description="Helical" evidence="1">
    <location>
        <begin position="105"/>
        <end position="126"/>
    </location>
</feature>
<keyword evidence="1" id="KW-0812">Transmembrane</keyword>
<accession>A0A1L8CYI2</accession>
<evidence type="ECO:0000313" key="2">
    <source>
        <dbReference type="EMBL" id="GAV23988.1"/>
    </source>
</evidence>
<sequence>MKGLNLRMVTRGGLALALGVVLSLIKIWQMPQGGSVTLLSMLPVIYFAYTEGLLPGILVGVLYGLVQYLIEPYFAHPLQFLLDYPVAFGALGLAGLFANKSPYPGVVLAILGRFLSHLVSGAVFFASYAPKGQNPWVYSAIYNGSYLLPELFLTLGAVFFLKIFERLRKVV</sequence>
<feature type="transmembrane region" description="Helical" evidence="1">
    <location>
        <begin position="78"/>
        <end position="98"/>
    </location>
</feature>
<reference evidence="3" key="1">
    <citation type="submission" date="2016-12" db="EMBL/GenBank/DDBJ databases">
        <title>Draft Genome Sequences od Carboxydothermus pertinax and islandicus, Hydrogenogenic Carboxydotrophic Bacteria.</title>
        <authorList>
            <person name="Fukuyama Y."/>
            <person name="Ohmae K."/>
            <person name="Yoneda Y."/>
            <person name="Yoshida T."/>
            <person name="Sako Y."/>
        </authorList>
    </citation>
    <scope>NUCLEOTIDE SEQUENCE [LARGE SCALE GENOMIC DNA]</scope>
    <source>
        <strain evidence="3">Ug1</strain>
    </source>
</reference>
<evidence type="ECO:0000256" key="1">
    <source>
        <dbReference type="SAM" id="Phobius"/>
    </source>
</evidence>
<keyword evidence="3" id="KW-1185">Reference proteome</keyword>
<protein>
    <submittedName>
        <fullName evidence="2">Proton-coupled thiamine transporter YuaJ</fullName>
    </submittedName>
</protein>
<proteinExistence type="predicted"/>
<dbReference type="RefSeq" id="WP_075860384.1">
    <property type="nucleotide sequence ID" value="NZ_BDJK01000066.1"/>
</dbReference>
<dbReference type="AlphaFoldDB" id="A0A1L8CYI2"/>
<dbReference type="NCBIfam" id="TIGR02357">
    <property type="entry name" value="ECF_ThiT_YuaJ"/>
    <property type="match status" value="1"/>
</dbReference>
<dbReference type="Gene3D" id="1.10.1760.20">
    <property type="match status" value="1"/>
</dbReference>
<comment type="caution">
    <text evidence="2">The sequence shown here is derived from an EMBL/GenBank/DDBJ whole genome shotgun (WGS) entry which is preliminary data.</text>
</comment>
<feature type="transmembrane region" description="Helical" evidence="1">
    <location>
        <begin position="146"/>
        <end position="164"/>
    </location>
</feature>
<keyword evidence="1" id="KW-1133">Transmembrane helix</keyword>
<gene>
    <name evidence="2" type="ORF">cpu_24980</name>
</gene>
<dbReference type="Proteomes" id="UP000187485">
    <property type="component" value="Unassembled WGS sequence"/>
</dbReference>
<organism evidence="2 3">
    <name type="scientific">Carboxydothermus pertinax</name>
    <dbReference type="NCBI Taxonomy" id="870242"/>
    <lineage>
        <taxon>Bacteria</taxon>
        <taxon>Bacillati</taxon>
        <taxon>Bacillota</taxon>
        <taxon>Clostridia</taxon>
        <taxon>Thermoanaerobacterales</taxon>
        <taxon>Thermoanaerobacteraceae</taxon>
        <taxon>Carboxydothermus</taxon>
    </lineage>
</organism>
<dbReference type="EMBL" id="BDJK01000066">
    <property type="protein sequence ID" value="GAV23988.1"/>
    <property type="molecule type" value="Genomic_DNA"/>
</dbReference>
<keyword evidence="1" id="KW-0472">Membrane</keyword>
<dbReference type="InterPro" id="IPR012651">
    <property type="entry name" value="Thia_Transptr_ThiT"/>
</dbReference>
<dbReference type="Pfam" id="PF09515">
    <property type="entry name" value="Thia_YuaJ"/>
    <property type="match status" value="1"/>
</dbReference>
<feature type="transmembrane region" description="Helical" evidence="1">
    <location>
        <begin position="46"/>
        <end position="66"/>
    </location>
</feature>
<dbReference type="OrthoDB" id="9795813at2"/>